<reference evidence="2 3" key="1">
    <citation type="journal article" date="2017" name="BMC Genomics">
        <title>Comparative and functional genomics of the Lactococcus lactis taxon; insights into evolution and niche adaptation.</title>
        <authorList>
            <person name="Kelleher P."/>
            <person name="Bottacini F."/>
            <person name="Mahony J."/>
            <person name="Kilcawley K.N."/>
            <person name="van Sinderen D."/>
        </authorList>
    </citation>
    <scope>NUCLEOTIDE SEQUENCE [LARGE SCALE GENOMIC DNA]</scope>
    <source>
        <strain evidence="2 3">JM3</strain>
    </source>
</reference>
<gene>
    <name evidence="2" type="ORF">LLJM3_0095</name>
</gene>
<evidence type="ECO:0000313" key="3">
    <source>
        <dbReference type="Proteomes" id="UP000192161"/>
    </source>
</evidence>
<dbReference type="Proteomes" id="UP000192161">
    <property type="component" value="Chromosome"/>
</dbReference>
<keyword evidence="1" id="KW-0812">Transmembrane</keyword>
<keyword evidence="1" id="KW-0472">Membrane</keyword>
<proteinExistence type="predicted"/>
<name>A0AA34TGU6_LACLC</name>
<organism evidence="2 3">
    <name type="scientific">Lactococcus lactis subsp. cremoris</name>
    <name type="common">Streptococcus cremoris</name>
    <dbReference type="NCBI Taxonomy" id="1359"/>
    <lineage>
        <taxon>Bacteria</taxon>
        <taxon>Bacillati</taxon>
        <taxon>Bacillota</taxon>
        <taxon>Bacilli</taxon>
        <taxon>Lactobacillales</taxon>
        <taxon>Streptococcaceae</taxon>
        <taxon>Lactococcus</taxon>
    </lineage>
</organism>
<protein>
    <submittedName>
        <fullName evidence="2">Uncharacterized protein</fullName>
    </submittedName>
</protein>
<evidence type="ECO:0000313" key="2">
    <source>
        <dbReference type="EMBL" id="ARE22318.1"/>
    </source>
</evidence>
<feature type="transmembrane region" description="Helical" evidence="1">
    <location>
        <begin position="60"/>
        <end position="81"/>
    </location>
</feature>
<sequence>MSHQKTYFMKTFNLIFNLILFSTLDFIIKFLLDLIHSGFEKLNFQPILRLADNVSALSNFTFGLGIASVSLVILLTTLEIVNRSRYDSVLNYFKSIKQTFGLRRFMGQSERSEKSVETQKVTSYNPIKDKFNRSVHKCCVDVMNDEILVFIKVPKTQQTQKILNELQSQIKEETSSQNPEYIFSSFERHQNCLWLQGTKRK</sequence>
<accession>A0AA34TGU6</accession>
<dbReference type="AlphaFoldDB" id="A0AA34TGU6"/>
<dbReference type="RefSeq" id="WP_063284019.1">
    <property type="nucleotide sequence ID" value="NZ_CP015901.2"/>
</dbReference>
<dbReference type="EMBL" id="CP015901">
    <property type="protein sequence ID" value="ARE22318.1"/>
    <property type="molecule type" value="Genomic_DNA"/>
</dbReference>
<evidence type="ECO:0000256" key="1">
    <source>
        <dbReference type="SAM" id="Phobius"/>
    </source>
</evidence>
<feature type="transmembrane region" description="Helical" evidence="1">
    <location>
        <begin position="12"/>
        <end position="32"/>
    </location>
</feature>
<keyword evidence="1" id="KW-1133">Transmembrane helix</keyword>